<dbReference type="Gene3D" id="3.50.50.60">
    <property type="entry name" value="FAD/NAD(P)-binding domain"/>
    <property type="match status" value="2"/>
</dbReference>
<comment type="catalytic activity">
    <reaction evidence="9 10">
        <text>[thioredoxin]-dithiol + NADP(+) = [thioredoxin]-disulfide + NADPH + H(+)</text>
        <dbReference type="Rhea" id="RHEA:20345"/>
        <dbReference type="Rhea" id="RHEA-COMP:10698"/>
        <dbReference type="Rhea" id="RHEA-COMP:10700"/>
        <dbReference type="ChEBI" id="CHEBI:15378"/>
        <dbReference type="ChEBI" id="CHEBI:29950"/>
        <dbReference type="ChEBI" id="CHEBI:50058"/>
        <dbReference type="ChEBI" id="CHEBI:57783"/>
        <dbReference type="ChEBI" id="CHEBI:58349"/>
        <dbReference type="EC" id="1.8.1.9"/>
    </reaction>
</comment>
<dbReference type="AlphaFoldDB" id="A0AAE8KBX3"/>
<gene>
    <name evidence="13" type="primary">trxB</name>
    <name evidence="13" type="ORF">D8827_07170</name>
</gene>
<dbReference type="PANTHER" id="PTHR48105">
    <property type="entry name" value="THIOREDOXIN REDUCTASE 1-RELATED-RELATED"/>
    <property type="match status" value="1"/>
</dbReference>
<dbReference type="EMBL" id="RJOO01000004">
    <property type="protein sequence ID" value="RSJ22668.1"/>
    <property type="molecule type" value="Genomic_DNA"/>
</dbReference>
<evidence type="ECO:0000313" key="14">
    <source>
        <dbReference type="Proteomes" id="UP000267137"/>
    </source>
</evidence>
<dbReference type="Pfam" id="PF07992">
    <property type="entry name" value="Pyr_redox_2"/>
    <property type="match status" value="1"/>
</dbReference>
<dbReference type="Proteomes" id="UP000267137">
    <property type="component" value="Unassembled WGS sequence"/>
</dbReference>
<dbReference type="GO" id="GO:0005737">
    <property type="term" value="C:cytoplasm"/>
    <property type="evidence" value="ECO:0007669"/>
    <property type="project" value="InterPro"/>
</dbReference>
<keyword evidence="7" id="KW-1015">Disulfide bond</keyword>
<name>A0AAE8KBX3_STRIT</name>
<organism evidence="13 14">
    <name type="scientific">Streptococcus intermedius</name>
    <dbReference type="NCBI Taxonomy" id="1338"/>
    <lineage>
        <taxon>Bacteria</taxon>
        <taxon>Bacillati</taxon>
        <taxon>Bacillota</taxon>
        <taxon>Bacilli</taxon>
        <taxon>Lactobacillales</taxon>
        <taxon>Streptococcaceae</taxon>
        <taxon>Streptococcus</taxon>
        <taxon>Streptococcus anginosus group</taxon>
    </lineage>
</organism>
<dbReference type="NCBIfam" id="TIGR01292">
    <property type="entry name" value="TRX_reduct"/>
    <property type="match status" value="1"/>
</dbReference>
<dbReference type="PROSITE" id="PS00573">
    <property type="entry name" value="PYRIDINE_REDOX_2"/>
    <property type="match status" value="1"/>
</dbReference>
<evidence type="ECO:0000256" key="9">
    <source>
        <dbReference type="ARBA" id="ARBA00048132"/>
    </source>
</evidence>
<keyword evidence="5 10" id="KW-0274">FAD</keyword>
<dbReference type="InterPro" id="IPR023753">
    <property type="entry name" value="FAD/NAD-binding_dom"/>
</dbReference>
<evidence type="ECO:0000256" key="1">
    <source>
        <dbReference type="ARBA" id="ARBA00009333"/>
    </source>
</evidence>
<dbReference type="GO" id="GO:0004791">
    <property type="term" value="F:thioredoxin-disulfide reductase (NADPH) activity"/>
    <property type="evidence" value="ECO:0007669"/>
    <property type="project" value="UniProtKB-UniRule"/>
</dbReference>
<keyword evidence="11" id="KW-0521">NADP</keyword>
<keyword evidence="8 10" id="KW-0676">Redox-active center</keyword>
<comment type="similarity">
    <text evidence="1 10">Belongs to the class-II pyridine nucleotide-disulfide oxidoreductase family.</text>
</comment>
<evidence type="ECO:0000256" key="3">
    <source>
        <dbReference type="ARBA" id="ARBA00018719"/>
    </source>
</evidence>
<evidence type="ECO:0000256" key="7">
    <source>
        <dbReference type="ARBA" id="ARBA00023157"/>
    </source>
</evidence>
<evidence type="ECO:0000256" key="10">
    <source>
        <dbReference type="RuleBase" id="RU003880"/>
    </source>
</evidence>
<evidence type="ECO:0000313" key="13">
    <source>
        <dbReference type="EMBL" id="RSJ22668.1"/>
    </source>
</evidence>
<proteinExistence type="inferred from homology"/>
<evidence type="ECO:0000256" key="6">
    <source>
        <dbReference type="ARBA" id="ARBA00023002"/>
    </source>
</evidence>
<dbReference type="InterPro" id="IPR036188">
    <property type="entry name" value="FAD/NAD-bd_sf"/>
</dbReference>
<evidence type="ECO:0000256" key="11">
    <source>
        <dbReference type="RuleBase" id="RU003881"/>
    </source>
</evidence>
<dbReference type="InterPro" id="IPR050097">
    <property type="entry name" value="Ferredoxin-NADP_redctase_2"/>
</dbReference>
<feature type="domain" description="FAD/NAD(P)-binding" evidence="12">
    <location>
        <begin position="2"/>
        <end position="288"/>
    </location>
</feature>
<evidence type="ECO:0000256" key="2">
    <source>
        <dbReference type="ARBA" id="ARBA00011738"/>
    </source>
</evidence>
<sequence length="303" mass="33228">MYDTIIIGAGPAGITAALYAARSNLKVALIERGIPGGQMNNTSDIENYPGYTNISGPELAEKMFEPLENLGVEHLFGVVEKIEQQGTIKKVYTEDNVFESKTLIIATGAFHRHLGVPGEEELNSRGVSYCAVCDGAFFRDEDLLVVGGGDSAVEEAVFLTRFAKTVTIIHRRNELRAQKLLQDRAFANEKIHFIWDSVVQEIKGDNRVQSVVVENVKTGEVSEHEFGGVFIYVGLDPVSEFVKDLGITNEAGWIVTDHHMKTAISGIYAIGDVREKDLRQVTTAVGDGAIAGQEVYKYITENC</sequence>
<evidence type="ECO:0000256" key="5">
    <source>
        <dbReference type="ARBA" id="ARBA00022827"/>
    </source>
</evidence>
<keyword evidence="4 10" id="KW-0285">Flavoprotein</keyword>
<comment type="subunit">
    <text evidence="2 10">Homodimer.</text>
</comment>
<dbReference type="GO" id="GO:0019430">
    <property type="term" value="P:removal of superoxide radicals"/>
    <property type="evidence" value="ECO:0007669"/>
    <property type="project" value="UniProtKB-UniRule"/>
</dbReference>
<dbReference type="PRINTS" id="PR00469">
    <property type="entry name" value="PNDRDTASEII"/>
</dbReference>
<keyword evidence="6 10" id="KW-0560">Oxidoreductase</keyword>
<dbReference type="InterPro" id="IPR005982">
    <property type="entry name" value="Thioredox_Rdtase"/>
</dbReference>
<evidence type="ECO:0000256" key="8">
    <source>
        <dbReference type="ARBA" id="ARBA00023284"/>
    </source>
</evidence>
<dbReference type="EC" id="1.8.1.9" evidence="10"/>
<evidence type="ECO:0000256" key="4">
    <source>
        <dbReference type="ARBA" id="ARBA00022630"/>
    </source>
</evidence>
<protein>
    <recommendedName>
        <fullName evidence="3 10">Thioredoxin reductase</fullName>
        <ecNumber evidence="10">1.8.1.9</ecNumber>
    </recommendedName>
</protein>
<evidence type="ECO:0000259" key="12">
    <source>
        <dbReference type="Pfam" id="PF07992"/>
    </source>
</evidence>
<comment type="cofactor">
    <cofactor evidence="11">
        <name>FAD</name>
        <dbReference type="ChEBI" id="CHEBI:57692"/>
    </cofactor>
    <text evidence="11">Binds 1 FAD per subunit.</text>
</comment>
<accession>A0AAE8KBX3</accession>
<dbReference type="InterPro" id="IPR008255">
    <property type="entry name" value="Pyr_nucl-diS_OxRdtase_2_AS"/>
</dbReference>
<reference evidence="13 14" key="1">
    <citation type="submission" date="2018-11" db="EMBL/GenBank/DDBJ databases">
        <title>Species Designations Belie Phenotypic and Genotypic Heterogeneity in Oral Streptococci.</title>
        <authorList>
            <person name="Velsko I."/>
        </authorList>
    </citation>
    <scope>NUCLEOTIDE SEQUENCE [LARGE SCALE GENOMIC DNA]</scope>
    <source>
        <strain evidence="13 14">KLC02</strain>
    </source>
</reference>
<dbReference type="SUPFAM" id="SSF51905">
    <property type="entry name" value="FAD/NAD(P)-binding domain"/>
    <property type="match status" value="1"/>
</dbReference>
<comment type="caution">
    <text evidence="13">The sequence shown here is derived from an EMBL/GenBank/DDBJ whole genome shotgun (WGS) entry which is preliminary data.</text>
</comment>
<dbReference type="PRINTS" id="PR00368">
    <property type="entry name" value="FADPNR"/>
</dbReference>
<dbReference type="RefSeq" id="WP_003073718.1">
    <property type="nucleotide sequence ID" value="NZ_CP053999.1"/>
</dbReference>